<dbReference type="InterPro" id="IPR009050">
    <property type="entry name" value="Globin-like_sf"/>
</dbReference>
<dbReference type="GO" id="GO:0005344">
    <property type="term" value="F:oxygen carrier activity"/>
    <property type="evidence" value="ECO:0007669"/>
    <property type="project" value="UniProtKB-KW"/>
</dbReference>
<evidence type="ECO:0000259" key="8">
    <source>
        <dbReference type="PROSITE" id="PS01033"/>
    </source>
</evidence>
<keyword evidence="10" id="KW-1185">Reference proteome</keyword>
<evidence type="ECO:0000313" key="9">
    <source>
        <dbReference type="EMBL" id="KAG7316895.1"/>
    </source>
</evidence>
<dbReference type="OrthoDB" id="8751793at2759"/>
<dbReference type="GO" id="GO:0042744">
    <property type="term" value="P:hydrogen peroxide catabolic process"/>
    <property type="evidence" value="ECO:0007669"/>
    <property type="project" value="TreeGrafter"/>
</dbReference>
<comment type="caution">
    <text evidence="9">The sequence shown here is derived from an EMBL/GenBank/DDBJ whole genome shotgun (WGS) entry which is preliminary data.</text>
</comment>
<keyword evidence="4 7" id="KW-0561">Oxygen transport</keyword>
<evidence type="ECO:0000256" key="6">
    <source>
        <dbReference type="ARBA" id="ARBA00023004"/>
    </source>
</evidence>
<protein>
    <recommendedName>
        <fullName evidence="8">Globin domain-containing protein</fullName>
    </recommendedName>
</protein>
<name>A0A9D3SAY1_9TELE</name>
<evidence type="ECO:0000256" key="7">
    <source>
        <dbReference type="RuleBase" id="RU000356"/>
    </source>
</evidence>
<dbReference type="InterPro" id="IPR002337">
    <property type="entry name" value="Hemoglobin_b"/>
</dbReference>
<dbReference type="InterPro" id="IPR000971">
    <property type="entry name" value="Globin"/>
</dbReference>
<gene>
    <name evidence="9" type="ORF">KOW79_019193</name>
</gene>
<dbReference type="EMBL" id="JAHKSW010000024">
    <property type="protein sequence ID" value="KAG7316895.1"/>
    <property type="molecule type" value="Genomic_DNA"/>
</dbReference>
<dbReference type="Gene3D" id="1.10.490.10">
    <property type="entry name" value="Globins"/>
    <property type="match status" value="2"/>
</dbReference>
<reference evidence="9 10" key="1">
    <citation type="submission" date="2021-06" db="EMBL/GenBank/DDBJ databases">
        <title>Chromosome-level genome assembly of the red-tail catfish (Hemibagrus wyckioides).</title>
        <authorList>
            <person name="Shao F."/>
        </authorList>
    </citation>
    <scope>NUCLEOTIDE SEQUENCE [LARGE SCALE GENOMIC DNA]</scope>
    <source>
        <strain evidence="9">EC202008001</strain>
        <tissue evidence="9">Blood</tissue>
    </source>
</reference>
<evidence type="ECO:0000256" key="3">
    <source>
        <dbReference type="ARBA" id="ARBA00022617"/>
    </source>
</evidence>
<dbReference type="GO" id="GO:0020037">
    <property type="term" value="F:heme binding"/>
    <property type="evidence" value="ECO:0007669"/>
    <property type="project" value="InterPro"/>
</dbReference>
<dbReference type="PROSITE" id="PS01033">
    <property type="entry name" value="GLOBIN"/>
    <property type="match status" value="1"/>
</dbReference>
<evidence type="ECO:0000256" key="2">
    <source>
        <dbReference type="ARBA" id="ARBA00022448"/>
    </source>
</evidence>
<dbReference type="PANTHER" id="PTHR11442">
    <property type="entry name" value="HEMOGLOBIN FAMILY MEMBER"/>
    <property type="match status" value="1"/>
</dbReference>
<comment type="similarity">
    <text evidence="1 7">Belongs to the globin family.</text>
</comment>
<dbReference type="GO" id="GO:0005833">
    <property type="term" value="C:hemoglobin complex"/>
    <property type="evidence" value="ECO:0007669"/>
    <property type="project" value="InterPro"/>
</dbReference>
<dbReference type="SUPFAM" id="SSF46458">
    <property type="entry name" value="Globin-like"/>
    <property type="match status" value="2"/>
</dbReference>
<dbReference type="GO" id="GO:0031838">
    <property type="term" value="C:haptoglobin-hemoglobin complex"/>
    <property type="evidence" value="ECO:0007669"/>
    <property type="project" value="TreeGrafter"/>
</dbReference>
<evidence type="ECO:0000256" key="4">
    <source>
        <dbReference type="ARBA" id="ARBA00022621"/>
    </source>
</evidence>
<dbReference type="GO" id="GO:0043177">
    <property type="term" value="F:organic acid binding"/>
    <property type="evidence" value="ECO:0007669"/>
    <property type="project" value="TreeGrafter"/>
</dbReference>
<evidence type="ECO:0000256" key="1">
    <source>
        <dbReference type="ARBA" id="ARBA00008705"/>
    </source>
</evidence>
<evidence type="ECO:0000313" key="10">
    <source>
        <dbReference type="Proteomes" id="UP000824219"/>
    </source>
</evidence>
<keyword evidence="2 7" id="KW-0813">Transport</keyword>
<dbReference type="GO" id="GO:0031720">
    <property type="term" value="F:haptoglobin binding"/>
    <property type="evidence" value="ECO:0007669"/>
    <property type="project" value="TreeGrafter"/>
</dbReference>
<dbReference type="AlphaFoldDB" id="A0A9D3SAY1"/>
<keyword evidence="5" id="KW-0479">Metal-binding</keyword>
<evidence type="ECO:0000256" key="5">
    <source>
        <dbReference type="ARBA" id="ARBA00022723"/>
    </source>
</evidence>
<sequence length="209" mass="22946">MLTVYPQTKTYFSHWSDLSLDSPQVKKHGKTVVSGVEEAVNKIDDLTNGLLDLSQLHAFQLRVDPVNFKILSHNLLVVLATLFPADFTPEIHVAMDKFLAALSLALSEKSRYFASFGNLSNAAAIIGNPKVAAHGKVVIGGLDKAVKNLDNVKATYAKLSELHSDTLHVDPSNYSFTFSFLVTASPYVCLQSSDPPSSPLKCTRRKQYH</sequence>
<keyword evidence="6" id="KW-0408">Iron</keyword>
<dbReference type="InterPro" id="IPR050056">
    <property type="entry name" value="Hemoglobin_oxygen_transport"/>
</dbReference>
<accession>A0A9D3SAY1</accession>
<dbReference type="Pfam" id="PF00042">
    <property type="entry name" value="Globin"/>
    <property type="match status" value="2"/>
</dbReference>
<feature type="domain" description="Globin" evidence="8">
    <location>
        <begin position="1"/>
        <end position="111"/>
    </location>
</feature>
<dbReference type="PRINTS" id="PR00814">
    <property type="entry name" value="BETAHAEM"/>
</dbReference>
<dbReference type="Proteomes" id="UP000824219">
    <property type="component" value="Linkage Group LG24"/>
</dbReference>
<dbReference type="GO" id="GO:0019825">
    <property type="term" value="F:oxygen binding"/>
    <property type="evidence" value="ECO:0007669"/>
    <property type="project" value="InterPro"/>
</dbReference>
<proteinExistence type="inferred from homology"/>
<keyword evidence="3 7" id="KW-0349">Heme</keyword>
<organism evidence="9 10">
    <name type="scientific">Hemibagrus wyckioides</name>
    <dbReference type="NCBI Taxonomy" id="337641"/>
    <lineage>
        <taxon>Eukaryota</taxon>
        <taxon>Metazoa</taxon>
        <taxon>Chordata</taxon>
        <taxon>Craniata</taxon>
        <taxon>Vertebrata</taxon>
        <taxon>Euteleostomi</taxon>
        <taxon>Actinopterygii</taxon>
        <taxon>Neopterygii</taxon>
        <taxon>Teleostei</taxon>
        <taxon>Ostariophysi</taxon>
        <taxon>Siluriformes</taxon>
        <taxon>Bagridae</taxon>
        <taxon>Hemibagrus</taxon>
    </lineage>
</organism>
<dbReference type="GO" id="GO:0046872">
    <property type="term" value="F:metal ion binding"/>
    <property type="evidence" value="ECO:0007669"/>
    <property type="project" value="UniProtKB-KW"/>
</dbReference>
<dbReference type="FunFam" id="1.10.490.10:FF:000002">
    <property type="entry name" value="Hemoglobin subunit alpha"/>
    <property type="match status" value="1"/>
</dbReference>
<dbReference type="GO" id="GO:0072562">
    <property type="term" value="C:blood microparticle"/>
    <property type="evidence" value="ECO:0007669"/>
    <property type="project" value="TreeGrafter"/>
</dbReference>
<dbReference type="InterPro" id="IPR012292">
    <property type="entry name" value="Globin/Proto"/>
</dbReference>
<dbReference type="PANTHER" id="PTHR11442:SF41">
    <property type="entry name" value="HEMOGLOBIN SUBUNIT ZETA"/>
    <property type="match status" value="1"/>
</dbReference>
<dbReference type="GO" id="GO:0004601">
    <property type="term" value="F:peroxidase activity"/>
    <property type="evidence" value="ECO:0007669"/>
    <property type="project" value="TreeGrafter"/>
</dbReference>